<evidence type="ECO:0000313" key="3">
    <source>
        <dbReference type="Proteomes" id="UP000038010"/>
    </source>
</evidence>
<reference evidence="2 3" key="1">
    <citation type="submission" date="2015-06" db="EMBL/GenBank/DDBJ databases">
        <title>Draft genome of the ant-associated black yeast Phialophora attae CBS 131958.</title>
        <authorList>
            <person name="Moreno L.F."/>
            <person name="Stielow B.J."/>
            <person name="de Hoog S."/>
            <person name="Vicente V.A."/>
            <person name="Weiss V.A."/>
            <person name="de Vries M."/>
            <person name="Cruz L.M."/>
            <person name="Souza E.M."/>
        </authorList>
    </citation>
    <scope>NUCLEOTIDE SEQUENCE [LARGE SCALE GENOMIC DNA]</scope>
    <source>
        <strain evidence="2 3">CBS 131958</strain>
    </source>
</reference>
<dbReference type="OrthoDB" id="10463021at2759"/>
<comment type="caution">
    <text evidence="2">The sequence shown here is derived from an EMBL/GenBank/DDBJ whole genome shotgun (WGS) entry which is preliminary data.</text>
</comment>
<dbReference type="EMBL" id="LFJN01000014">
    <property type="protein sequence ID" value="KPI39531.1"/>
    <property type="molecule type" value="Genomic_DNA"/>
</dbReference>
<dbReference type="AlphaFoldDB" id="A0A0N0NLP1"/>
<feature type="region of interest" description="Disordered" evidence="1">
    <location>
        <begin position="142"/>
        <end position="165"/>
    </location>
</feature>
<protein>
    <submittedName>
        <fullName evidence="2">Uncharacterized protein</fullName>
    </submittedName>
</protein>
<gene>
    <name evidence="2" type="ORF">AB675_3386</name>
</gene>
<keyword evidence="3" id="KW-1185">Reference proteome</keyword>
<dbReference type="Proteomes" id="UP000038010">
    <property type="component" value="Unassembled WGS sequence"/>
</dbReference>
<evidence type="ECO:0000313" key="2">
    <source>
        <dbReference type="EMBL" id="KPI39531.1"/>
    </source>
</evidence>
<dbReference type="GeneID" id="28735312"/>
<sequence length="165" mass="17561">MAKSSNSNLVTTFILLQAHEPSDPPSITDAGSQAGQAFNQVLRYIAGCTGFDSQLFGWPSQPEDKDVNWNDHGAAIMPGTLAIFTNWKDSSSAGIFLSPASLRQAFQGFTTFFETPKAVPSAGSLISFATAPLALSITWQGSGAAHKDPGAAQDQSRQRPDESRK</sequence>
<proteinExistence type="predicted"/>
<evidence type="ECO:0000256" key="1">
    <source>
        <dbReference type="SAM" id="MobiDB-lite"/>
    </source>
</evidence>
<accession>A0A0N0NLP1</accession>
<dbReference type="RefSeq" id="XP_017999494.1">
    <property type="nucleotide sequence ID" value="XM_018143432.1"/>
</dbReference>
<organism evidence="2 3">
    <name type="scientific">Cyphellophora attinorum</name>
    <dbReference type="NCBI Taxonomy" id="1664694"/>
    <lineage>
        <taxon>Eukaryota</taxon>
        <taxon>Fungi</taxon>
        <taxon>Dikarya</taxon>
        <taxon>Ascomycota</taxon>
        <taxon>Pezizomycotina</taxon>
        <taxon>Eurotiomycetes</taxon>
        <taxon>Chaetothyriomycetidae</taxon>
        <taxon>Chaetothyriales</taxon>
        <taxon>Cyphellophoraceae</taxon>
        <taxon>Cyphellophora</taxon>
    </lineage>
</organism>
<dbReference type="VEuPathDB" id="FungiDB:AB675_3386"/>
<feature type="compositionally biased region" description="Basic and acidic residues" evidence="1">
    <location>
        <begin position="156"/>
        <end position="165"/>
    </location>
</feature>
<name>A0A0N0NLP1_9EURO</name>